<proteinExistence type="predicted"/>
<name>A0A315VNN0_GAMAF</name>
<keyword evidence="3" id="KW-0732">Signal</keyword>
<dbReference type="Gene3D" id="1.20.1070.10">
    <property type="entry name" value="Rhodopsin 7-helix transmembrane proteins"/>
    <property type="match status" value="1"/>
</dbReference>
<feature type="chain" id="PRO_5016392807" description="G-protein coupled receptors family 1 profile domain-containing protein" evidence="3">
    <location>
        <begin position="21"/>
        <end position="366"/>
    </location>
</feature>
<accession>A0A315VNN0</accession>
<keyword evidence="2" id="KW-0812">Transmembrane</keyword>
<reference evidence="4 5" key="1">
    <citation type="journal article" date="2018" name="G3 (Bethesda)">
        <title>A High-Quality Reference Genome for the Invasive Mosquitofish Gambusia affinis Using a Chicago Library.</title>
        <authorList>
            <person name="Hoffberg S.L."/>
            <person name="Troendle N.J."/>
            <person name="Glenn T.C."/>
            <person name="Mahmud O."/>
            <person name="Louha S."/>
            <person name="Chalopin D."/>
            <person name="Bennetzen J.L."/>
            <person name="Mauricio R."/>
        </authorList>
    </citation>
    <scope>NUCLEOTIDE SEQUENCE [LARGE SCALE GENOMIC DNA]</scope>
    <source>
        <strain evidence="4">NE01/NJP1002.9</strain>
        <tissue evidence="4">Muscle</tissue>
    </source>
</reference>
<feature type="region of interest" description="Disordered" evidence="1">
    <location>
        <begin position="256"/>
        <end position="302"/>
    </location>
</feature>
<dbReference type="EMBL" id="NHOQ01001398">
    <property type="protein sequence ID" value="PWA24665.1"/>
    <property type="molecule type" value="Genomic_DNA"/>
</dbReference>
<dbReference type="PANTHER" id="PTHR26451:SF848">
    <property type="entry name" value="ODORANT RECEPTOR-RELATED"/>
    <property type="match status" value="1"/>
</dbReference>
<feature type="transmembrane region" description="Helical" evidence="2">
    <location>
        <begin position="107"/>
        <end position="131"/>
    </location>
</feature>
<evidence type="ECO:0000256" key="2">
    <source>
        <dbReference type="SAM" id="Phobius"/>
    </source>
</evidence>
<dbReference type="SUPFAM" id="SSF81321">
    <property type="entry name" value="Family A G protein-coupled receptor-like"/>
    <property type="match status" value="1"/>
</dbReference>
<gene>
    <name evidence="4" type="ORF">CCH79_00016175</name>
</gene>
<feature type="region of interest" description="Disordered" evidence="1">
    <location>
        <begin position="23"/>
        <end position="45"/>
    </location>
</feature>
<keyword evidence="2" id="KW-1133">Transmembrane helix</keyword>
<dbReference type="GO" id="GO:0004984">
    <property type="term" value="F:olfactory receptor activity"/>
    <property type="evidence" value="ECO:0007669"/>
    <property type="project" value="TreeGrafter"/>
</dbReference>
<dbReference type="GO" id="GO:0016020">
    <property type="term" value="C:membrane"/>
    <property type="evidence" value="ECO:0007669"/>
    <property type="project" value="TreeGrafter"/>
</dbReference>
<dbReference type="InterPro" id="IPR052921">
    <property type="entry name" value="GPCR1_Superfamily_Member"/>
</dbReference>
<evidence type="ECO:0000313" key="5">
    <source>
        <dbReference type="Proteomes" id="UP000250572"/>
    </source>
</evidence>
<sequence length="366" mass="40574">MLFCGILIIVLHRFPQYSDQRKIGGEDMQPSTCTNTERHQTKESAETENQGVKLFQVFGALGPTGGFISLRSNNKQETNTLMENYTLNSFTLQIEGLDVAERFLYPVFFFFLFSYLGIMMLNVGIVILICLDRSLHQPMYLLFCNLPFNDILGVSYMLPRLMSDILLPPAERLIIREALQNNDDYSTDGQDQIHQQVRGAGLQCFPVQSCALAGQTDDGDLGVSHHHAADGSGEQHPGEGQAVHVVDENILAREQKQRGVVTVQASHESPAAAQPHRQAQKDPDQNQRRSPGSSRQLRHHPVGHYGRVAQRVADGHVPVEGHGHQHRVAGGAEHVADEGLEDALVVTDEAVRGRPHDVQQHAGQHD</sequence>
<dbReference type="Proteomes" id="UP000250572">
    <property type="component" value="Unassembled WGS sequence"/>
</dbReference>
<feature type="transmembrane region" description="Helical" evidence="2">
    <location>
        <begin position="138"/>
        <end position="158"/>
    </location>
</feature>
<dbReference type="GO" id="GO:0005549">
    <property type="term" value="F:odorant binding"/>
    <property type="evidence" value="ECO:0007669"/>
    <property type="project" value="TreeGrafter"/>
</dbReference>
<feature type="signal peptide" evidence="3">
    <location>
        <begin position="1"/>
        <end position="20"/>
    </location>
</feature>
<dbReference type="PANTHER" id="PTHR26451">
    <property type="entry name" value="G_PROTEIN_RECEP_F1_2 DOMAIN-CONTAINING PROTEIN"/>
    <property type="match status" value="1"/>
</dbReference>
<feature type="compositionally biased region" description="Basic and acidic residues" evidence="1">
    <location>
        <begin position="36"/>
        <end position="45"/>
    </location>
</feature>
<comment type="caution">
    <text evidence="4">The sequence shown here is derived from an EMBL/GenBank/DDBJ whole genome shotgun (WGS) entry which is preliminary data.</text>
</comment>
<dbReference type="AlphaFoldDB" id="A0A315VNN0"/>
<evidence type="ECO:0000256" key="3">
    <source>
        <dbReference type="SAM" id="SignalP"/>
    </source>
</evidence>
<evidence type="ECO:0008006" key="6">
    <source>
        <dbReference type="Google" id="ProtNLM"/>
    </source>
</evidence>
<evidence type="ECO:0000313" key="4">
    <source>
        <dbReference type="EMBL" id="PWA24665.1"/>
    </source>
</evidence>
<keyword evidence="2" id="KW-0472">Membrane</keyword>
<organism evidence="4 5">
    <name type="scientific">Gambusia affinis</name>
    <name type="common">Western mosquitofish</name>
    <name type="synonym">Heterandria affinis</name>
    <dbReference type="NCBI Taxonomy" id="33528"/>
    <lineage>
        <taxon>Eukaryota</taxon>
        <taxon>Metazoa</taxon>
        <taxon>Chordata</taxon>
        <taxon>Craniata</taxon>
        <taxon>Vertebrata</taxon>
        <taxon>Euteleostomi</taxon>
        <taxon>Actinopterygii</taxon>
        <taxon>Neopterygii</taxon>
        <taxon>Teleostei</taxon>
        <taxon>Neoteleostei</taxon>
        <taxon>Acanthomorphata</taxon>
        <taxon>Ovalentaria</taxon>
        <taxon>Atherinomorphae</taxon>
        <taxon>Cyprinodontiformes</taxon>
        <taxon>Poeciliidae</taxon>
        <taxon>Poeciliinae</taxon>
        <taxon>Gambusia</taxon>
    </lineage>
</organism>
<evidence type="ECO:0000256" key="1">
    <source>
        <dbReference type="SAM" id="MobiDB-lite"/>
    </source>
</evidence>
<protein>
    <recommendedName>
        <fullName evidence="6">G-protein coupled receptors family 1 profile domain-containing protein</fullName>
    </recommendedName>
</protein>
<keyword evidence="5" id="KW-1185">Reference proteome</keyword>